<comment type="caution">
    <text evidence="1">The sequence shown here is derived from an EMBL/GenBank/DDBJ whole genome shotgun (WGS) entry which is preliminary data.</text>
</comment>
<accession>A0A4Y2NHV0</accession>
<keyword evidence="2" id="KW-1185">Reference proteome</keyword>
<protein>
    <submittedName>
        <fullName evidence="1">Uncharacterized protein</fullName>
    </submittedName>
</protein>
<proteinExistence type="predicted"/>
<sequence length="92" mass="10277">MVSIGSGQLLTGVLCQLHADGLLRRYRTLWTPLDLRKAGQVYYPLRSSCVAPETSLCGLLCREKQVGETSQYCHSWASARSLWCLRQSSTIT</sequence>
<dbReference type="Proteomes" id="UP000499080">
    <property type="component" value="Unassembled WGS sequence"/>
</dbReference>
<evidence type="ECO:0000313" key="1">
    <source>
        <dbReference type="EMBL" id="GBN39075.1"/>
    </source>
</evidence>
<gene>
    <name evidence="1" type="ORF">AVEN_50709_1</name>
</gene>
<reference evidence="1 2" key="1">
    <citation type="journal article" date="2019" name="Sci. Rep.">
        <title>Orb-weaving spider Araneus ventricosus genome elucidates the spidroin gene catalogue.</title>
        <authorList>
            <person name="Kono N."/>
            <person name="Nakamura H."/>
            <person name="Ohtoshi R."/>
            <person name="Moran D.A.P."/>
            <person name="Shinohara A."/>
            <person name="Yoshida Y."/>
            <person name="Fujiwara M."/>
            <person name="Mori M."/>
            <person name="Tomita M."/>
            <person name="Arakawa K."/>
        </authorList>
    </citation>
    <scope>NUCLEOTIDE SEQUENCE [LARGE SCALE GENOMIC DNA]</scope>
</reference>
<name>A0A4Y2NHV0_ARAVE</name>
<dbReference type="AlphaFoldDB" id="A0A4Y2NHV0"/>
<dbReference type="EMBL" id="BGPR01128203">
    <property type="protein sequence ID" value="GBN39075.1"/>
    <property type="molecule type" value="Genomic_DNA"/>
</dbReference>
<organism evidence="1 2">
    <name type="scientific">Araneus ventricosus</name>
    <name type="common">Orbweaver spider</name>
    <name type="synonym">Epeira ventricosa</name>
    <dbReference type="NCBI Taxonomy" id="182803"/>
    <lineage>
        <taxon>Eukaryota</taxon>
        <taxon>Metazoa</taxon>
        <taxon>Ecdysozoa</taxon>
        <taxon>Arthropoda</taxon>
        <taxon>Chelicerata</taxon>
        <taxon>Arachnida</taxon>
        <taxon>Araneae</taxon>
        <taxon>Araneomorphae</taxon>
        <taxon>Entelegynae</taxon>
        <taxon>Araneoidea</taxon>
        <taxon>Araneidae</taxon>
        <taxon>Araneus</taxon>
    </lineage>
</organism>
<evidence type="ECO:0000313" key="2">
    <source>
        <dbReference type="Proteomes" id="UP000499080"/>
    </source>
</evidence>